<evidence type="ECO:0000313" key="1">
    <source>
        <dbReference type="EMBL" id="QHD67392.1"/>
    </source>
</evidence>
<dbReference type="Proteomes" id="UP000464086">
    <property type="component" value="Chromosome"/>
</dbReference>
<dbReference type="AlphaFoldDB" id="A0A6P1GH04"/>
<organism evidence="1 2">
    <name type="scientific">Sphingobium yanoikuyae</name>
    <name type="common">Sphingomonas yanoikuyae</name>
    <dbReference type="NCBI Taxonomy" id="13690"/>
    <lineage>
        <taxon>Bacteria</taxon>
        <taxon>Pseudomonadati</taxon>
        <taxon>Pseudomonadota</taxon>
        <taxon>Alphaproteobacteria</taxon>
        <taxon>Sphingomonadales</taxon>
        <taxon>Sphingomonadaceae</taxon>
        <taxon>Sphingobium</taxon>
    </lineage>
</organism>
<reference evidence="1 2" key="1">
    <citation type="submission" date="2019-12" db="EMBL/GenBank/DDBJ databases">
        <title>Functional and genomic insights into the Sphingobium yanoikuyae YC-JY1, a bacterium efficiently degrading bisphenol A.</title>
        <authorList>
            <person name="Jia Y."/>
            <person name="Li X."/>
            <person name="Wang J."/>
            <person name="Eltoukhy A."/>
            <person name="Lamraoui I."/>
            <person name="Yan Y."/>
        </authorList>
    </citation>
    <scope>NUCLEOTIDE SEQUENCE [LARGE SCALE GENOMIC DNA]</scope>
    <source>
        <strain evidence="1 2">YC-JY1</strain>
    </source>
</reference>
<dbReference type="RefSeq" id="WP_159366391.1">
    <property type="nucleotide sequence ID" value="NZ_CP047218.1"/>
</dbReference>
<accession>A0A6P1GH04</accession>
<sequence length="71" mass="8019">MEHFPERVLCDELAEVRKVLEKCLAVLDAHDESEAALYVCHGIEALIGAPSTMEQWYMMTGRNPDGTERPD</sequence>
<proteinExistence type="predicted"/>
<name>A0A6P1GH04_SPHYA</name>
<evidence type="ECO:0000313" key="2">
    <source>
        <dbReference type="Proteomes" id="UP000464086"/>
    </source>
</evidence>
<gene>
    <name evidence="1" type="ORF">GS397_10235</name>
</gene>
<dbReference type="EMBL" id="CP047218">
    <property type="protein sequence ID" value="QHD67392.1"/>
    <property type="molecule type" value="Genomic_DNA"/>
</dbReference>
<protein>
    <submittedName>
        <fullName evidence="1">Uncharacterized protein</fullName>
    </submittedName>
</protein>